<dbReference type="Gene3D" id="1.20.1070.10">
    <property type="entry name" value="Rhodopsin 7-helix transmembrane proteins"/>
    <property type="match status" value="1"/>
</dbReference>
<protein>
    <submittedName>
        <fullName evidence="7">Uncharacterized protein</fullName>
    </submittedName>
</protein>
<gene>
    <name evidence="7" type="ORF">OFUS_LOCUS23691</name>
</gene>
<keyword evidence="8" id="KW-1185">Reference proteome</keyword>
<dbReference type="CDD" id="cd14978">
    <property type="entry name" value="7tmA_FMRFamide_R-like"/>
    <property type="match status" value="1"/>
</dbReference>
<dbReference type="InterPro" id="IPR052954">
    <property type="entry name" value="GPCR-Ligand_Int"/>
</dbReference>
<dbReference type="SUPFAM" id="SSF81321">
    <property type="entry name" value="Family A G protein-coupled receptor-like"/>
    <property type="match status" value="1"/>
</dbReference>
<proteinExistence type="predicted"/>
<comment type="caution">
    <text evidence="7">The sequence shown here is derived from an EMBL/GenBank/DDBJ whole genome shotgun (WGS) entry which is preliminary data.</text>
</comment>
<feature type="transmembrane region" description="Helical" evidence="6">
    <location>
        <begin position="294"/>
        <end position="318"/>
    </location>
</feature>
<dbReference type="OrthoDB" id="9983318at2759"/>
<evidence type="ECO:0000256" key="1">
    <source>
        <dbReference type="ARBA" id="ARBA00004370"/>
    </source>
</evidence>
<keyword evidence="4 6" id="KW-0472">Membrane</keyword>
<evidence type="ECO:0000256" key="5">
    <source>
        <dbReference type="SAM" id="MobiDB-lite"/>
    </source>
</evidence>
<feature type="transmembrane region" description="Helical" evidence="6">
    <location>
        <begin position="71"/>
        <end position="94"/>
    </location>
</feature>
<evidence type="ECO:0000313" key="8">
    <source>
        <dbReference type="Proteomes" id="UP000749559"/>
    </source>
</evidence>
<feature type="transmembrane region" description="Helical" evidence="6">
    <location>
        <begin position="106"/>
        <end position="128"/>
    </location>
</feature>
<reference evidence="7" key="1">
    <citation type="submission" date="2022-03" db="EMBL/GenBank/DDBJ databases">
        <authorList>
            <person name="Martin C."/>
        </authorList>
    </citation>
    <scope>NUCLEOTIDE SEQUENCE</scope>
</reference>
<evidence type="ECO:0000256" key="3">
    <source>
        <dbReference type="ARBA" id="ARBA00022989"/>
    </source>
</evidence>
<feature type="transmembrane region" description="Helical" evidence="6">
    <location>
        <begin position="148"/>
        <end position="177"/>
    </location>
</feature>
<evidence type="ECO:0000256" key="4">
    <source>
        <dbReference type="ARBA" id="ARBA00023136"/>
    </source>
</evidence>
<name>A0A8J1TAX7_OWEFU</name>
<evidence type="ECO:0000256" key="2">
    <source>
        <dbReference type="ARBA" id="ARBA00022692"/>
    </source>
</evidence>
<dbReference type="Proteomes" id="UP000749559">
    <property type="component" value="Unassembled WGS sequence"/>
</dbReference>
<dbReference type="PRINTS" id="PR00237">
    <property type="entry name" value="GPCRRHODOPSN"/>
</dbReference>
<keyword evidence="2 6" id="KW-0812">Transmembrane</keyword>
<feature type="compositionally biased region" description="Polar residues" evidence="5">
    <location>
        <begin position="382"/>
        <end position="401"/>
    </location>
</feature>
<dbReference type="Pfam" id="PF00001">
    <property type="entry name" value="7tm_1"/>
    <property type="match status" value="1"/>
</dbReference>
<feature type="transmembrane region" description="Helical" evidence="6">
    <location>
        <begin position="242"/>
        <end position="268"/>
    </location>
</feature>
<evidence type="ECO:0000313" key="7">
    <source>
        <dbReference type="EMBL" id="CAH1799714.1"/>
    </source>
</evidence>
<accession>A0A8J1TAX7</accession>
<sequence>MENNGTTQTLNDSKITTNATDTATFISSIVMDTSTVRISSVHQYLSSTILPTTVKAQSIEDFLEYQIGVALWKYMALVIIVFGLTGNVLSFLVMQFTSMNKTSSSIYLAALAIFDTGVLIVGLGRHWARVMFAYRIRQTHEWACKVHVFFTYLFIDLSAWMLICVTIERVILVYLPLRAKSICTKTKTKIVICLVTLFLVGLNCHLMFTLGQRDFIWNGKEVSNNCVYLEGFDELHLKYWPWIHASVASFVPFTVLLVSNTLIVLHLVKAATRRKNQMNVTGSKQDDATRSMTIMLVMISLLFLCFTSPIVILDVVIPPEFKQFPMLADKARQKLIEPIVHLCMYSNSAFNFVMYCLSGKKFRDSLRELFCGKKTTYKVPPNSGQTNQTNVSRTQSSTQAESEIEQNELHTISGSLCESTMNIS</sequence>
<evidence type="ECO:0000256" key="6">
    <source>
        <dbReference type="SAM" id="Phobius"/>
    </source>
</evidence>
<feature type="transmembrane region" description="Helical" evidence="6">
    <location>
        <begin position="189"/>
        <end position="208"/>
    </location>
</feature>
<dbReference type="PANTHER" id="PTHR46641">
    <property type="entry name" value="FMRFAMIDE RECEPTOR-RELATED"/>
    <property type="match status" value="1"/>
</dbReference>
<comment type="subcellular location">
    <subcellularLocation>
        <location evidence="1">Membrane</location>
    </subcellularLocation>
</comment>
<dbReference type="EMBL" id="CAIIXF020000011">
    <property type="protein sequence ID" value="CAH1799714.1"/>
    <property type="molecule type" value="Genomic_DNA"/>
</dbReference>
<keyword evidence="3 6" id="KW-1133">Transmembrane helix</keyword>
<dbReference type="InterPro" id="IPR000276">
    <property type="entry name" value="GPCR_Rhodpsn"/>
</dbReference>
<organism evidence="7 8">
    <name type="scientific">Owenia fusiformis</name>
    <name type="common">Polychaete worm</name>
    <dbReference type="NCBI Taxonomy" id="6347"/>
    <lineage>
        <taxon>Eukaryota</taxon>
        <taxon>Metazoa</taxon>
        <taxon>Spiralia</taxon>
        <taxon>Lophotrochozoa</taxon>
        <taxon>Annelida</taxon>
        <taxon>Polychaeta</taxon>
        <taxon>Sedentaria</taxon>
        <taxon>Canalipalpata</taxon>
        <taxon>Sabellida</taxon>
        <taxon>Oweniida</taxon>
        <taxon>Oweniidae</taxon>
        <taxon>Owenia</taxon>
    </lineage>
</organism>
<dbReference type="GO" id="GO:0016020">
    <property type="term" value="C:membrane"/>
    <property type="evidence" value="ECO:0007669"/>
    <property type="project" value="UniProtKB-SubCell"/>
</dbReference>
<feature type="region of interest" description="Disordered" evidence="5">
    <location>
        <begin position="381"/>
        <end position="405"/>
    </location>
</feature>
<dbReference type="GO" id="GO:0004930">
    <property type="term" value="F:G protein-coupled receptor activity"/>
    <property type="evidence" value="ECO:0007669"/>
    <property type="project" value="InterPro"/>
</dbReference>
<dbReference type="InterPro" id="IPR017452">
    <property type="entry name" value="GPCR_Rhodpsn_7TM"/>
</dbReference>
<dbReference type="PROSITE" id="PS50262">
    <property type="entry name" value="G_PROTEIN_RECEP_F1_2"/>
    <property type="match status" value="1"/>
</dbReference>
<dbReference type="AlphaFoldDB" id="A0A8J1TAX7"/>
<dbReference type="PANTHER" id="PTHR46641:SF25">
    <property type="entry name" value="CNMAMIDE RECEPTOR-RELATED"/>
    <property type="match status" value="1"/>
</dbReference>